<comment type="caution">
    <text evidence="1">The sequence shown here is derived from an EMBL/GenBank/DDBJ whole genome shotgun (WGS) entry which is preliminary data.</text>
</comment>
<protein>
    <submittedName>
        <fullName evidence="1">Uncharacterized protein YdeI (YjbR/CyaY-like superfamily)</fullName>
    </submittedName>
</protein>
<dbReference type="AlphaFoldDB" id="A0A7Y9UVL2"/>
<accession>A0A7Y9UVL2</accession>
<evidence type="ECO:0000313" key="2">
    <source>
        <dbReference type="Proteomes" id="UP000540656"/>
    </source>
</evidence>
<proteinExistence type="predicted"/>
<name>A0A7Y9UVL2_9ACTN</name>
<sequence>MEPNDGDAVLDLPSRADFDAWLEAQPAATRAVWVRTAKKSSTLESITEDEMVDVGLCHGWVSAVRRRCDEDTYLQRYTRRTRTSKWSRINIAKVEQLTAAGLMRPGGLAEVAAAKSDGRWENPWT</sequence>
<reference evidence="1 2" key="1">
    <citation type="submission" date="2020-07" db="EMBL/GenBank/DDBJ databases">
        <title>Sequencing the genomes of 1000 actinobacteria strains.</title>
        <authorList>
            <person name="Klenk H.-P."/>
        </authorList>
    </citation>
    <scope>NUCLEOTIDE SEQUENCE [LARGE SCALE GENOMIC DNA]</scope>
    <source>
        <strain evidence="1 2">DSM 23819</strain>
    </source>
</reference>
<evidence type="ECO:0000313" key="1">
    <source>
        <dbReference type="EMBL" id="NYG57780.1"/>
    </source>
</evidence>
<gene>
    <name evidence="1" type="ORF">BJ980_000703</name>
</gene>
<organism evidence="1 2">
    <name type="scientific">Nocardioides daedukensis</name>
    <dbReference type="NCBI Taxonomy" id="634462"/>
    <lineage>
        <taxon>Bacteria</taxon>
        <taxon>Bacillati</taxon>
        <taxon>Actinomycetota</taxon>
        <taxon>Actinomycetes</taxon>
        <taxon>Propionibacteriales</taxon>
        <taxon>Nocardioidaceae</taxon>
        <taxon>Nocardioides</taxon>
    </lineage>
</organism>
<keyword evidence="2" id="KW-1185">Reference proteome</keyword>
<dbReference type="Proteomes" id="UP000540656">
    <property type="component" value="Unassembled WGS sequence"/>
</dbReference>
<dbReference type="RefSeq" id="WP_179501010.1">
    <property type="nucleotide sequence ID" value="NZ_JACCAA010000001.1"/>
</dbReference>
<dbReference type="EMBL" id="JACCAA010000001">
    <property type="protein sequence ID" value="NYG57780.1"/>
    <property type="molecule type" value="Genomic_DNA"/>
</dbReference>